<dbReference type="AlphaFoldDB" id="A0A4S4FSF9"/>
<dbReference type="PROSITE" id="PS50995">
    <property type="entry name" value="HTH_MARR_2"/>
    <property type="match status" value="1"/>
</dbReference>
<feature type="domain" description="HTH marR-type" evidence="1">
    <location>
        <begin position="18"/>
        <end position="150"/>
    </location>
</feature>
<dbReference type="PANTHER" id="PTHR33164:SF99">
    <property type="entry name" value="MARR FAMILY REGULATORY PROTEIN"/>
    <property type="match status" value="1"/>
</dbReference>
<dbReference type="Proteomes" id="UP000307380">
    <property type="component" value="Unassembled WGS sequence"/>
</dbReference>
<evidence type="ECO:0000313" key="2">
    <source>
        <dbReference type="EMBL" id="THG32645.1"/>
    </source>
</evidence>
<dbReference type="InterPro" id="IPR036390">
    <property type="entry name" value="WH_DNA-bd_sf"/>
</dbReference>
<keyword evidence="3" id="KW-1185">Reference proteome</keyword>
<dbReference type="Gene3D" id="1.10.10.10">
    <property type="entry name" value="Winged helix-like DNA-binding domain superfamily/Winged helix DNA-binding domain"/>
    <property type="match status" value="1"/>
</dbReference>
<dbReference type="GO" id="GO:0006950">
    <property type="term" value="P:response to stress"/>
    <property type="evidence" value="ECO:0007669"/>
    <property type="project" value="TreeGrafter"/>
</dbReference>
<evidence type="ECO:0000259" key="1">
    <source>
        <dbReference type="PROSITE" id="PS50995"/>
    </source>
</evidence>
<dbReference type="InterPro" id="IPR000835">
    <property type="entry name" value="HTH_MarR-typ"/>
</dbReference>
<dbReference type="RefSeq" id="WP_136424948.1">
    <property type="nucleotide sequence ID" value="NZ_SSSN01000009.1"/>
</dbReference>
<reference evidence="2 3" key="1">
    <citation type="submission" date="2019-04" db="EMBL/GenBank/DDBJ databases">
        <authorList>
            <person name="Jiang L."/>
        </authorList>
    </citation>
    <scope>NUCLEOTIDE SEQUENCE [LARGE SCALE GENOMIC DNA]</scope>
    <source>
        <strain evidence="2 3">YIM 131861</strain>
    </source>
</reference>
<gene>
    <name evidence="2" type="ORF">E6C70_12955</name>
</gene>
<dbReference type="InterPro" id="IPR036388">
    <property type="entry name" value="WH-like_DNA-bd_sf"/>
</dbReference>
<dbReference type="GO" id="GO:0003700">
    <property type="term" value="F:DNA-binding transcription factor activity"/>
    <property type="evidence" value="ECO:0007669"/>
    <property type="project" value="InterPro"/>
</dbReference>
<organism evidence="2 3">
    <name type="scientific">Orlajensenia flava</name>
    <dbReference type="NCBI Taxonomy" id="2565934"/>
    <lineage>
        <taxon>Bacteria</taxon>
        <taxon>Bacillati</taxon>
        <taxon>Actinomycetota</taxon>
        <taxon>Actinomycetes</taxon>
        <taxon>Micrococcales</taxon>
        <taxon>Microbacteriaceae</taxon>
        <taxon>Orlajensenia</taxon>
    </lineage>
</organism>
<dbReference type="OrthoDB" id="8635520at2"/>
<dbReference type="PANTHER" id="PTHR33164">
    <property type="entry name" value="TRANSCRIPTIONAL REGULATOR, MARR FAMILY"/>
    <property type="match status" value="1"/>
</dbReference>
<dbReference type="EMBL" id="SSSN01000009">
    <property type="protein sequence ID" value="THG32645.1"/>
    <property type="molecule type" value="Genomic_DNA"/>
</dbReference>
<comment type="caution">
    <text evidence="2">The sequence shown here is derived from an EMBL/GenBank/DDBJ whole genome shotgun (WGS) entry which is preliminary data.</text>
</comment>
<evidence type="ECO:0000313" key="3">
    <source>
        <dbReference type="Proteomes" id="UP000307380"/>
    </source>
</evidence>
<accession>A0A4S4FSF9</accession>
<proteinExistence type="predicted"/>
<dbReference type="InterPro" id="IPR039422">
    <property type="entry name" value="MarR/SlyA-like"/>
</dbReference>
<dbReference type="SMART" id="SM00347">
    <property type="entry name" value="HTH_MARR"/>
    <property type="match status" value="1"/>
</dbReference>
<protein>
    <submittedName>
        <fullName evidence="2">Winged helix-turn-helix transcriptional regulator</fullName>
    </submittedName>
</protein>
<name>A0A4S4FSF9_9MICO</name>
<dbReference type="Pfam" id="PF12802">
    <property type="entry name" value="MarR_2"/>
    <property type="match status" value="1"/>
</dbReference>
<dbReference type="SUPFAM" id="SSF46785">
    <property type="entry name" value="Winged helix' DNA-binding domain"/>
    <property type="match status" value="1"/>
</dbReference>
<sequence length="169" mass="18626">MTEPPTRTEMSADDLTVWSSVATMLERLPAALDSQLQRDSGLTHFEYGVLYALDAAPDRTLRLSTIADYASCTLSRLSRAVSRMESRGWVERVIDPRDGRFTLGVLTAQGHDKVADSTPGHNALVHSLVFDVLTRNQATQLGIASRKISTAIGREKTWTPPMNPENEEA</sequence>